<dbReference type="EMBL" id="REGN01001162">
    <property type="protein sequence ID" value="RNA36575.1"/>
    <property type="molecule type" value="Genomic_DNA"/>
</dbReference>
<proteinExistence type="predicted"/>
<evidence type="ECO:0000313" key="1">
    <source>
        <dbReference type="EMBL" id="RNA36575.1"/>
    </source>
</evidence>
<accession>A0A3M7SLK0</accession>
<dbReference type="Proteomes" id="UP000276133">
    <property type="component" value="Unassembled WGS sequence"/>
</dbReference>
<evidence type="ECO:0000313" key="2">
    <source>
        <dbReference type="Proteomes" id="UP000276133"/>
    </source>
</evidence>
<protein>
    <submittedName>
        <fullName evidence="1">Uncharacterized protein</fullName>
    </submittedName>
</protein>
<gene>
    <name evidence="1" type="ORF">BpHYR1_049828</name>
</gene>
<keyword evidence="2" id="KW-1185">Reference proteome</keyword>
<reference evidence="1 2" key="1">
    <citation type="journal article" date="2018" name="Sci. Rep.">
        <title>Genomic signatures of local adaptation to the degree of environmental predictability in rotifers.</title>
        <authorList>
            <person name="Franch-Gras L."/>
            <person name="Hahn C."/>
            <person name="Garcia-Roger E.M."/>
            <person name="Carmona M.J."/>
            <person name="Serra M."/>
            <person name="Gomez A."/>
        </authorList>
    </citation>
    <scope>NUCLEOTIDE SEQUENCE [LARGE SCALE GENOMIC DNA]</scope>
    <source>
        <strain evidence="1">HYR1</strain>
    </source>
</reference>
<organism evidence="1 2">
    <name type="scientific">Brachionus plicatilis</name>
    <name type="common">Marine rotifer</name>
    <name type="synonym">Brachionus muelleri</name>
    <dbReference type="NCBI Taxonomy" id="10195"/>
    <lineage>
        <taxon>Eukaryota</taxon>
        <taxon>Metazoa</taxon>
        <taxon>Spiralia</taxon>
        <taxon>Gnathifera</taxon>
        <taxon>Rotifera</taxon>
        <taxon>Eurotatoria</taxon>
        <taxon>Monogononta</taxon>
        <taxon>Pseudotrocha</taxon>
        <taxon>Ploima</taxon>
        <taxon>Brachionidae</taxon>
        <taxon>Brachionus</taxon>
    </lineage>
</organism>
<name>A0A3M7SLK0_BRAPC</name>
<comment type="caution">
    <text evidence="1">The sequence shown here is derived from an EMBL/GenBank/DDBJ whole genome shotgun (WGS) entry which is preliminary data.</text>
</comment>
<dbReference type="AlphaFoldDB" id="A0A3M7SLK0"/>
<sequence>MSVKKIVHNKERCFGLMSWCSLKSKSFLQQNLLLTSIKSQPIELYWDVRPIIKVQLVFLYQLIIKFMLKIVQNSDIWQIYCIRQPKMTLMIFFAQNFHSIYEFNTISRMNTFYFTNSFAKFFSSYYLNICYSIKFNDEFSKNLVKEFIINNRIGIDKSSIELHYLKKKFGYRLEENFEP</sequence>